<keyword evidence="2" id="KW-0732">Signal</keyword>
<reference evidence="4 5" key="1">
    <citation type="submission" date="2018-07" db="EMBL/GenBank/DDBJ databases">
        <title>Draft genome sequence of Ancylomarina sp. M1P.</title>
        <authorList>
            <person name="Yadav S."/>
            <person name="Villanueva L."/>
            <person name="Damste J.S.S."/>
        </authorList>
    </citation>
    <scope>NUCLEOTIDE SEQUENCE [LARGE SCALE GENOMIC DNA]</scope>
    <source>
        <strain evidence="4 5">M1P</strain>
    </source>
</reference>
<evidence type="ECO:0000256" key="1">
    <source>
        <dbReference type="ARBA" id="ARBA00010062"/>
    </source>
</evidence>
<comment type="similarity">
    <text evidence="1">Belongs to the leucine-binding protein family.</text>
</comment>
<sequence>MYMNQNIKIGFLAPYSSIYPDMVPSLVSGFYSAIPEKHHQLFQIFPEYVGQGGEKTTTEAVNKLLNFNRVDIVSGFISYKVLPSVIPSIENRQKLGLFFDVGEYIPYTHHISDSVFNNSFQMWQSQFSLGYWAHKKFGERGAVIMPIYDGGYHLQSAFRQGAIMAGASNMDMYILKYQPGASQLKGQIEGLFDEIKKMQPTYIHSLFCGSEALEFYDEYCKSGLNNKIPLVVSAHMSSDDILNQVSGLDLDLYSASMWNYHSKDKANMEFKQKVNQFAGQKPDFYTLLGYETGLAFERLIPEFHRKDWAEIKKRLKTETIEGPRGKRSFFLNSECATPIIDIEKIGFANNQVTKIVIDQGRALEYSSGAYEKIHKENVSGWQNPYLCV</sequence>
<organism evidence="4 5">
    <name type="scientific">Ancylomarina euxinus</name>
    <dbReference type="NCBI Taxonomy" id="2283627"/>
    <lineage>
        <taxon>Bacteria</taxon>
        <taxon>Pseudomonadati</taxon>
        <taxon>Bacteroidota</taxon>
        <taxon>Bacteroidia</taxon>
        <taxon>Marinilabiliales</taxon>
        <taxon>Marinifilaceae</taxon>
        <taxon>Ancylomarina</taxon>
    </lineage>
</organism>
<accession>A0A425Y623</accession>
<dbReference type="SUPFAM" id="SSF53822">
    <property type="entry name" value="Periplasmic binding protein-like I"/>
    <property type="match status" value="1"/>
</dbReference>
<name>A0A425Y623_9BACT</name>
<evidence type="ECO:0000259" key="3">
    <source>
        <dbReference type="Pfam" id="PF13458"/>
    </source>
</evidence>
<evidence type="ECO:0000313" key="4">
    <source>
        <dbReference type="EMBL" id="RRG23804.1"/>
    </source>
</evidence>
<dbReference type="Pfam" id="PF13458">
    <property type="entry name" value="Peripla_BP_6"/>
    <property type="match status" value="1"/>
</dbReference>
<dbReference type="Proteomes" id="UP000285794">
    <property type="component" value="Unassembled WGS sequence"/>
</dbReference>
<dbReference type="EMBL" id="QQWG01000003">
    <property type="protein sequence ID" value="RRG23804.1"/>
    <property type="molecule type" value="Genomic_DNA"/>
</dbReference>
<gene>
    <name evidence="4" type="ORF">DWB61_05330</name>
</gene>
<dbReference type="AlphaFoldDB" id="A0A425Y623"/>
<dbReference type="InterPro" id="IPR028082">
    <property type="entry name" value="Peripla_BP_I"/>
</dbReference>
<proteinExistence type="inferred from homology"/>
<comment type="caution">
    <text evidence="4">The sequence shown here is derived from an EMBL/GenBank/DDBJ whole genome shotgun (WGS) entry which is preliminary data.</text>
</comment>
<protein>
    <recommendedName>
        <fullName evidence="3">Leucine-binding protein domain-containing protein</fullName>
    </recommendedName>
</protein>
<feature type="domain" description="Leucine-binding protein" evidence="3">
    <location>
        <begin position="7"/>
        <end position="331"/>
    </location>
</feature>
<evidence type="ECO:0000313" key="5">
    <source>
        <dbReference type="Proteomes" id="UP000285794"/>
    </source>
</evidence>
<keyword evidence="5" id="KW-1185">Reference proteome</keyword>
<dbReference type="Gene3D" id="3.40.50.2300">
    <property type="match status" value="2"/>
</dbReference>
<evidence type="ECO:0000256" key="2">
    <source>
        <dbReference type="ARBA" id="ARBA00022729"/>
    </source>
</evidence>
<dbReference type="InterPro" id="IPR028081">
    <property type="entry name" value="Leu-bd"/>
</dbReference>